<evidence type="ECO:0000256" key="5">
    <source>
        <dbReference type="ARBA" id="ARBA00022525"/>
    </source>
</evidence>
<dbReference type="CDD" id="cd03876">
    <property type="entry name" value="M28_SGAP_like"/>
    <property type="match status" value="1"/>
</dbReference>
<dbReference type="RefSeq" id="WP_211043153.1">
    <property type="nucleotide sequence ID" value="NZ_JAELVF020000001.1"/>
</dbReference>
<comment type="caution">
    <text evidence="14">The sequence shown here is derived from an EMBL/GenBank/DDBJ whole genome shotgun (WGS) entry which is preliminary data.</text>
</comment>
<evidence type="ECO:0000256" key="11">
    <source>
        <dbReference type="ARBA" id="ARBA00023157"/>
    </source>
</evidence>
<proteinExistence type="inferred from homology"/>
<keyword evidence="8 12" id="KW-0732">Signal</keyword>
<dbReference type="InterPro" id="IPR045175">
    <property type="entry name" value="M28_fam"/>
</dbReference>
<dbReference type="GO" id="GO:0046872">
    <property type="term" value="F:metal ion binding"/>
    <property type="evidence" value="ECO:0007669"/>
    <property type="project" value="UniProtKB-KW"/>
</dbReference>
<feature type="chain" id="PRO_5037083774" evidence="12">
    <location>
        <begin position="40"/>
        <end position="324"/>
    </location>
</feature>
<dbReference type="PANTHER" id="PTHR12147:SF26">
    <property type="entry name" value="PEPTIDASE M28 DOMAIN-CONTAINING PROTEIN"/>
    <property type="match status" value="1"/>
</dbReference>
<dbReference type="EMBL" id="JAELVF020000001">
    <property type="protein sequence ID" value="MBU7596977.1"/>
    <property type="molecule type" value="Genomic_DNA"/>
</dbReference>
<evidence type="ECO:0000256" key="6">
    <source>
        <dbReference type="ARBA" id="ARBA00022670"/>
    </source>
</evidence>
<evidence type="ECO:0000256" key="10">
    <source>
        <dbReference type="ARBA" id="ARBA00022833"/>
    </source>
</evidence>
<evidence type="ECO:0000256" key="12">
    <source>
        <dbReference type="SAM" id="SignalP"/>
    </source>
</evidence>
<evidence type="ECO:0000256" key="7">
    <source>
        <dbReference type="ARBA" id="ARBA00022723"/>
    </source>
</evidence>
<dbReference type="SUPFAM" id="SSF53187">
    <property type="entry name" value="Zn-dependent exopeptidases"/>
    <property type="match status" value="1"/>
</dbReference>
<dbReference type="InterPro" id="IPR041756">
    <property type="entry name" value="M28_SGAP-like"/>
</dbReference>
<keyword evidence="7" id="KW-0479">Metal-binding</keyword>
<evidence type="ECO:0000259" key="13">
    <source>
        <dbReference type="Pfam" id="PF04389"/>
    </source>
</evidence>
<evidence type="ECO:0000256" key="4">
    <source>
        <dbReference type="ARBA" id="ARBA00011245"/>
    </source>
</evidence>
<dbReference type="InterPro" id="IPR007484">
    <property type="entry name" value="Peptidase_M28"/>
</dbReference>
<evidence type="ECO:0000256" key="9">
    <source>
        <dbReference type="ARBA" id="ARBA00022801"/>
    </source>
</evidence>
<sequence length="324" mass="34342">MPVNPPQTRRKRHFRRAAIGASVATALAAAAFTAMPASAAPTTLAAPDIAVENVKEHLTAFENIATENGGNRAHGQPGYEASINYIKEKLDAAGFETSVQEFTASGSTGYNLIADWPSEGSADEVVMAGAHLDSTGSGPGINDNASGSAGILETALTVAKEDLKTNNTLRFAWWGAEEIGLVGSGHYVDELPQEELGKIKAYLNFDMIASSNAGYFVYDDDADLEKVLTDWYAGQGVETDVDTEADGRSDHANFDRAGVPVGGVFTGASNRMTEEQAAKWDGEAGQPFDQCYHQACDTMENVNETALDRNSDAIAHAVWTLTAG</sequence>
<organism evidence="14 15">
    <name type="scientific">Streptomyces tardus</name>
    <dbReference type="NCBI Taxonomy" id="2780544"/>
    <lineage>
        <taxon>Bacteria</taxon>
        <taxon>Bacillati</taxon>
        <taxon>Actinomycetota</taxon>
        <taxon>Actinomycetes</taxon>
        <taxon>Kitasatosporales</taxon>
        <taxon>Streptomycetaceae</taxon>
        <taxon>Streptomyces</taxon>
    </lineage>
</organism>
<feature type="signal peptide" evidence="12">
    <location>
        <begin position="1"/>
        <end position="39"/>
    </location>
</feature>
<evidence type="ECO:0000313" key="14">
    <source>
        <dbReference type="EMBL" id="MBU7596977.1"/>
    </source>
</evidence>
<dbReference type="AlphaFoldDB" id="A0A949N4H9"/>
<comment type="cofactor">
    <cofactor evidence="1">
        <name>Zn(2+)</name>
        <dbReference type="ChEBI" id="CHEBI:29105"/>
    </cofactor>
</comment>
<keyword evidence="5" id="KW-0964">Secreted</keyword>
<evidence type="ECO:0000256" key="1">
    <source>
        <dbReference type="ARBA" id="ARBA00001947"/>
    </source>
</evidence>
<dbReference type="Proteomes" id="UP000694501">
    <property type="component" value="Unassembled WGS sequence"/>
</dbReference>
<dbReference type="Pfam" id="PF04389">
    <property type="entry name" value="Peptidase_M28"/>
    <property type="match status" value="1"/>
</dbReference>
<feature type="domain" description="Peptidase M28" evidence="13">
    <location>
        <begin position="111"/>
        <end position="317"/>
    </location>
</feature>
<dbReference type="Gene3D" id="3.40.630.10">
    <property type="entry name" value="Zn peptidases"/>
    <property type="match status" value="1"/>
</dbReference>
<dbReference type="PANTHER" id="PTHR12147">
    <property type="entry name" value="METALLOPEPTIDASE M28 FAMILY MEMBER"/>
    <property type="match status" value="1"/>
</dbReference>
<reference evidence="14" key="1">
    <citation type="submission" date="2021-06" db="EMBL/GenBank/DDBJ databases">
        <title>Sequencing of actinobacteria type strains.</title>
        <authorList>
            <person name="Nguyen G.-S."/>
            <person name="Wentzel A."/>
        </authorList>
    </citation>
    <scope>NUCLEOTIDE SEQUENCE</scope>
    <source>
        <strain evidence="14">P38-E01</strain>
    </source>
</reference>
<comment type="subcellular location">
    <subcellularLocation>
        <location evidence="2">Secreted</location>
    </subcellularLocation>
</comment>
<evidence type="ECO:0000256" key="3">
    <source>
        <dbReference type="ARBA" id="ARBA00005957"/>
    </source>
</evidence>
<keyword evidence="10" id="KW-0862">Zinc</keyword>
<dbReference type="GO" id="GO:0006508">
    <property type="term" value="P:proteolysis"/>
    <property type="evidence" value="ECO:0007669"/>
    <property type="project" value="UniProtKB-KW"/>
</dbReference>
<dbReference type="GO" id="GO:0008235">
    <property type="term" value="F:metalloexopeptidase activity"/>
    <property type="evidence" value="ECO:0007669"/>
    <property type="project" value="InterPro"/>
</dbReference>
<dbReference type="GO" id="GO:0005576">
    <property type="term" value="C:extracellular region"/>
    <property type="evidence" value="ECO:0007669"/>
    <property type="project" value="UniProtKB-SubCell"/>
</dbReference>
<evidence type="ECO:0000256" key="8">
    <source>
        <dbReference type="ARBA" id="ARBA00022729"/>
    </source>
</evidence>
<gene>
    <name evidence="14" type="ORF">JGS22_004815</name>
</gene>
<dbReference type="InterPro" id="IPR006311">
    <property type="entry name" value="TAT_signal"/>
</dbReference>
<keyword evidence="6" id="KW-0645">Protease</keyword>
<keyword evidence="15" id="KW-1185">Reference proteome</keyword>
<comment type="similarity">
    <text evidence="3">Belongs to the peptidase M28 family. M28A subfamily.</text>
</comment>
<dbReference type="GO" id="GO:0004177">
    <property type="term" value="F:aminopeptidase activity"/>
    <property type="evidence" value="ECO:0007669"/>
    <property type="project" value="InterPro"/>
</dbReference>
<accession>A0A949N4H9</accession>
<dbReference type="PROSITE" id="PS51318">
    <property type="entry name" value="TAT"/>
    <property type="match status" value="1"/>
</dbReference>
<name>A0A949N4H9_9ACTN</name>
<dbReference type="FunFam" id="3.40.630.10:FF:000066">
    <property type="entry name" value="M28 family peptidase"/>
    <property type="match status" value="1"/>
</dbReference>
<protein>
    <submittedName>
        <fullName evidence="14">M20/M25/M40 family metallo-hydrolase</fullName>
    </submittedName>
</protein>
<evidence type="ECO:0000256" key="2">
    <source>
        <dbReference type="ARBA" id="ARBA00004613"/>
    </source>
</evidence>
<evidence type="ECO:0000313" key="15">
    <source>
        <dbReference type="Proteomes" id="UP000694501"/>
    </source>
</evidence>
<comment type="subunit">
    <text evidence="4">Monomer.</text>
</comment>
<keyword evidence="11" id="KW-1015">Disulfide bond</keyword>
<keyword evidence="9" id="KW-0378">Hydrolase</keyword>